<keyword evidence="10 14" id="KW-0407">Ion channel</keyword>
<dbReference type="GO" id="GO:0005242">
    <property type="term" value="F:inward rectifier potassium channel activity"/>
    <property type="evidence" value="ECO:0007669"/>
    <property type="project" value="InterPro"/>
</dbReference>
<evidence type="ECO:0000256" key="6">
    <source>
        <dbReference type="ARBA" id="ARBA00022958"/>
    </source>
</evidence>
<dbReference type="Gene3D" id="2.60.40.1400">
    <property type="entry name" value="G protein-activated inward rectifier potassium channel 1"/>
    <property type="match status" value="1"/>
</dbReference>
<dbReference type="InterPro" id="IPR013099">
    <property type="entry name" value="K_chnl_dom"/>
</dbReference>
<evidence type="ECO:0000256" key="10">
    <source>
        <dbReference type="ARBA" id="ARBA00023303"/>
    </source>
</evidence>
<feature type="transmembrane region" description="Helical" evidence="11">
    <location>
        <begin position="58"/>
        <end position="85"/>
    </location>
</feature>
<keyword evidence="8" id="KW-0406">Ion transport</keyword>
<dbReference type="GO" id="GO:0005886">
    <property type="term" value="C:plasma membrane"/>
    <property type="evidence" value="ECO:0007669"/>
    <property type="project" value="TreeGrafter"/>
</dbReference>
<comment type="subcellular location">
    <subcellularLocation>
        <location evidence="1">Membrane</location>
        <topology evidence="1">Multi-pass membrane protein</topology>
    </subcellularLocation>
</comment>
<gene>
    <name evidence="14" type="primary">irk</name>
    <name evidence="14" type="ORF">PEDI_19370</name>
</gene>
<keyword evidence="6" id="KW-0630">Potassium</keyword>
<feature type="domain" description="Potassium channel" evidence="12">
    <location>
        <begin position="72"/>
        <end position="149"/>
    </location>
</feature>
<dbReference type="InterPro" id="IPR013518">
    <property type="entry name" value="K_chnl_inward-rec_Kir_cyto"/>
</dbReference>
<sequence>MTEEAKSKALEKDLGFALDSRNRATRVINDDGSFNVRYQGFREISLYQQLLSYSWRRFFLWTGLTMLGINFFFAGIFFLIGPQYFSGITATDPFNEFLFYLYFSFQTFSTVGYGGITPLGHWANIFATMDSLIGLLFVAMATALFFARFSQPRASLRFSKNIILAPYKKDSKALMFRFVNNRRHSMTEVNIRVASRMEKKMADGTYHSNFQELPLERNEIMFFPYNWTIVHEIDEESPFYHFSKEDWKKPFEVVILVKGFDEAYGQTVQQRMSYNESDFLYGRKFEKMYSRAEDGVMDVFIDELDTADRKPL</sequence>
<dbReference type="GO" id="GO:1990573">
    <property type="term" value="P:potassium ion import across plasma membrane"/>
    <property type="evidence" value="ECO:0007669"/>
    <property type="project" value="TreeGrafter"/>
</dbReference>
<dbReference type="InterPro" id="IPR016449">
    <property type="entry name" value="K_chnl_inward-rec_Kir"/>
</dbReference>
<dbReference type="EMBL" id="BQKE01000001">
    <property type="protein sequence ID" value="GJM61385.1"/>
    <property type="molecule type" value="Genomic_DNA"/>
</dbReference>
<name>A0AAN4VZW3_9BACT</name>
<evidence type="ECO:0000256" key="4">
    <source>
        <dbReference type="ARBA" id="ARBA00022692"/>
    </source>
</evidence>
<evidence type="ECO:0000313" key="15">
    <source>
        <dbReference type="Proteomes" id="UP001310022"/>
    </source>
</evidence>
<keyword evidence="5" id="KW-0851">Voltage-gated channel</keyword>
<evidence type="ECO:0000256" key="3">
    <source>
        <dbReference type="ARBA" id="ARBA00022538"/>
    </source>
</evidence>
<protein>
    <submittedName>
        <fullName evidence="14">Inward rectifier potassium channel Irk</fullName>
    </submittedName>
</protein>
<dbReference type="PANTHER" id="PTHR11767:SF102">
    <property type="entry name" value="INWARDLY RECTIFYING POTASSIUM CHANNEL 1, ISOFORM F"/>
    <property type="match status" value="1"/>
</dbReference>
<feature type="domain" description="Inward rectifier potassium channel C-terminal" evidence="13">
    <location>
        <begin position="156"/>
        <end position="304"/>
    </location>
</feature>
<reference evidence="14 15" key="1">
    <citation type="submission" date="2021-12" db="EMBL/GenBank/DDBJ databases">
        <title>Genome sequencing of bacteria with rrn-lacking chromosome and rrn-plasmid.</title>
        <authorList>
            <person name="Anda M."/>
            <person name="Iwasaki W."/>
        </authorList>
    </citation>
    <scope>NUCLEOTIDE SEQUENCE [LARGE SCALE GENOMIC DNA]</scope>
    <source>
        <strain evidence="14 15">NBRC 15940</strain>
    </source>
</reference>
<evidence type="ECO:0000256" key="11">
    <source>
        <dbReference type="SAM" id="Phobius"/>
    </source>
</evidence>
<keyword evidence="3" id="KW-0633">Potassium transport</keyword>
<feature type="transmembrane region" description="Helical" evidence="11">
    <location>
        <begin position="122"/>
        <end position="147"/>
    </location>
</feature>
<keyword evidence="9 11" id="KW-0472">Membrane</keyword>
<dbReference type="Proteomes" id="UP001310022">
    <property type="component" value="Unassembled WGS sequence"/>
</dbReference>
<dbReference type="GO" id="GO:0034765">
    <property type="term" value="P:regulation of monoatomic ion transmembrane transport"/>
    <property type="evidence" value="ECO:0007669"/>
    <property type="project" value="TreeGrafter"/>
</dbReference>
<keyword evidence="4 11" id="KW-0812">Transmembrane</keyword>
<dbReference type="InterPro" id="IPR014756">
    <property type="entry name" value="Ig_E-set"/>
</dbReference>
<keyword evidence="7 11" id="KW-1133">Transmembrane helix</keyword>
<accession>A0AAN4VZW3</accession>
<dbReference type="GO" id="GO:0034702">
    <property type="term" value="C:monoatomic ion channel complex"/>
    <property type="evidence" value="ECO:0007669"/>
    <property type="project" value="UniProtKB-KW"/>
</dbReference>
<evidence type="ECO:0000256" key="5">
    <source>
        <dbReference type="ARBA" id="ARBA00022882"/>
    </source>
</evidence>
<keyword evidence="15" id="KW-1185">Reference proteome</keyword>
<dbReference type="InterPro" id="IPR041647">
    <property type="entry name" value="IRK_C"/>
</dbReference>
<dbReference type="Pfam" id="PF07885">
    <property type="entry name" value="Ion_trans_2"/>
    <property type="match status" value="1"/>
</dbReference>
<comment type="caution">
    <text evidence="14">The sequence shown here is derived from an EMBL/GenBank/DDBJ whole genome shotgun (WGS) entry which is preliminary data.</text>
</comment>
<feature type="transmembrane region" description="Helical" evidence="11">
    <location>
        <begin position="97"/>
        <end position="116"/>
    </location>
</feature>
<dbReference type="RefSeq" id="WP_063790948.1">
    <property type="nucleotide sequence ID" value="NZ_BQKE01000001.1"/>
</dbReference>
<dbReference type="Gene3D" id="1.10.287.70">
    <property type="match status" value="1"/>
</dbReference>
<evidence type="ECO:0000256" key="9">
    <source>
        <dbReference type="ARBA" id="ARBA00023136"/>
    </source>
</evidence>
<keyword evidence="2" id="KW-0813">Transport</keyword>
<dbReference type="PANTHER" id="PTHR11767">
    <property type="entry name" value="INWARD RECTIFIER POTASSIUM CHANNEL"/>
    <property type="match status" value="1"/>
</dbReference>
<dbReference type="SUPFAM" id="SSF81324">
    <property type="entry name" value="Voltage-gated potassium channels"/>
    <property type="match status" value="1"/>
</dbReference>
<organism evidence="14 15">
    <name type="scientific">Persicobacter diffluens</name>
    <dbReference type="NCBI Taxonomy" id="981"/>
    <lineage>
        <taxon>Bacteria</taxon>
        <taxon>Pseudomonadati</taxon>
        <taxon>Bacteroidota</taxon>
        <taxon>Cytophagia</taxon>
        <taxon>Cytophagales</taxon>
        <taxon>Persicobacteraceae</taxon>
        <taxon>Persicobacter</taxon>
    </lineage>
</organism>
<proteinExistence type="predicted"/>
<evidence type="ECO:0000256" key="7">
    <source>
        <dbReference type="ARBA" id="ARBA00022989"/>
    </source>
</evidence>
<evidence type="ECO:0000259" key="12">
    <source>
        <dbReference type="Pfam" id="PF07885"/>
    </source>
</evidence>
<evidence type="ECO:0000256" key="8">
    <source>
        <dbReference type="ARBA" id="ARBA00023065"/>
    </source>
</evidence>
<dbReference type="Pfam" id="PF17655">
    <property type="entry name" value="IRK_C"/>
    <property type="match status" value="1"/>
</dbReference>
<dbReference type="PRINTS" id="PR01320">
    <property type="entry name" value="KIRCHANNEL"/>
</dbReference>
<evidence type="ECO:0000259" key="13">
    <source>
        <dbReference type="Pfam" id="PF17655"/>
    </source>
</evidence>
<dbReference type="AlphaFoldDB" id="A0AAN4VZW3"/>
<evidence type="ECO:0000256" key="1">
    <source>
        <dbReference type="ARBA" id="ARBA00004141"/>
    </source>
</evidence>
<evidence type="ECO:0000256" key="2">
    <source>
        <dbReference type="ARBA" id="ARBA00022448"/>
    </source>
</evidence>
<evidence type="ECO:0000313" key="14">
    <source>
        <dbReference type="EMBL" id="GJM61385.1"/>
    </source>
</evidence>
<dbReference type="SUPFAM" id="SSF81296">
    <property type="entry name" value="E set domains"/>
    <property type="match status" value="1"/>
</dbReference>